<dbReference type="SMR" id="B4NHH9"/>
<feature type="region of interest" description="Disordered" evidence="2">
    <location>
        <begin position="896"/>
        <end position="919"/>
    </location>
</feature>
<name>B4NHH9_DROWI</name>
<dbReference type="PROSITE" id="PS50829">
    <property type="entry name" value="GYF"/>
    <property type="match status" value="1"/>
</dbReference>
<dbReference type="GO" id="GO:0016281">
    <property type="term" value="C:eukaryotic translation initiation factor 4F complex"/>
    <property type="evidence" value="ECO:0007669"/>
    <property type="project" value="EnsemblMetazoa"/>
</dbReference>
<dbReference type="Pfam" id="PF02213">
    <property type="entry name" value="GYF"/>
    <property type="match status" value="1"/>
</dbReference>
<dbReference type="CDD" id="cd00072">
    <property type="entry name" value="GYF"/>
    <property type="match status" value="1"/>
</dbReference>
<evidence type="ECO:0000313" key="4">
    <source>
        <dbReference type="EMBL" id="EDW83548.1"/>
    </source>
</evidence>
<dbReference type="InterPro" id="IPR051640">
    <property type="entry name" value="GRB10-interact_GYF"/>
</dbReference>
<evidence type="ECO:0000256" key="1">
    <source>
        <dbReference type="SAM" id="Coils"/>
    </source>
</evidence>
<protein>
    <recommendedName>
        <fullName evidence="3">GYF domain-containing protein</fullName>
    </recommendedName>
</protein>
<feature type="compositionally biased region" description="Low complexity" evidence="2">
    <location>
        <begin position="942"/>
        <end position="953"/>
    </location>
</feature>
<dbReference type="GO" id="GO:0070050">
    <property type="term" value="P:neuron cellular homeostasis"/>
    <property type="evidence" value="ECO:0007669"/>
    <property type="project" value="EnsemblMetazoa"/>
</dbReference>
<dbReference type="SUPFAM" id="SSF55277">
    <property type="entry name" value="GYF domain"/>
    <property type="match status" value="1"/>
</dbReference>
<dbReference type="STRING" id="7260.B4NHH9"/>
<proteinExistence type="predicted"/>
<dbReference type="GO" id="GO:0046716">
    <property type="term" value="P:muscle cell cellular homeostasis"/>
    <property type="evidence" value="ECO:0007669"/>
    <property type="project" value="EnsemblMetazoa"/>
</dbReference>
<dbReference type="eggNOG" id="KOG1862">
    <property type="taxonomic scope" value="Eukaryota"/>
</dbReference>
<feature type="region of interest" description="Disordered" evidence="2">
    <location>
        <begin position="1391"/>
        <end position="1428"/>
    </location>
</feature>
<feature type="compositionally biased region" description="Gly residues" evidence="2">
    <location>
        <begin position="202"/>
        <end position="214"/>
    </location>
</feature>
<feature type="region of interest" description="Disordered" evidence="2">
    <location>
        <begin position="17"/>
        <end position="39"/>
    </location>
</feature>
<feature type="domain" description="GYF" evidence="3">
    <location>
        <begin position="601"/>
        <end position="649"/>
    </location>
</feature>
<feature type="region of interest" description="Disordered" evidence="2">
    <location>
        <begin position="1022"/>
        <end position="1086"/>
    </location>
</feature>
<feature type="region of interest" description="Disordered" evidence="2">
    <location>
        <begin position="1197"/>
        <end position="1216"/>
    </location>
</feature>
<feature type="compositionally biased region" description="Polar residues" evidence="2">
    <location>
        <begin position="1035"/>
        <end position="1047"/>
    </location>
</feature>
<feature type="compositionally biased region" description="Gly residues" evidence="2">
    <location>
        <begin position="249"/>
        <end position="265"/>
    </location>
</feature>
<evidence type="ECO:0000259" key="3">
    <source>
        <dbReference type="PROSITE" id="PS50829"/>
    </source>
</evidence>
<dbReference type="GO" id="GO:0010506">
    <property type="term" value="P:regulation of autophagy"/>
    <property type="evidence" value="ECO:0007669"/>
    <property type="project" value="EnsemblMetazoa"/>
</dbReference>
<dbReference type="Gene3D" id="3.30.1490.40">
    <property type="match status" value="1"/>
</dbReference>
<feature type="region of interest" description="Disordered" evidence="2">
    <location>
        <begin position="851"/>
        <end position="879"/>
    </location>
</feature>
<feature type="compositionally biased region" description="Basic and acidic residues" evidence="2">
    <location>
        <begin position="1101"/>
        <end position="1120"/>
    </location>
</feature>
<dbReference type="OrthoDB" id="48509at2759"/>
<feature type="compositionally biased region" description="Basic and acidic residues" evidence="2">
    <location>
        <begin position="225"/>
        <end position="246"/>
    </location>
</feature>
<dbReference type="InParanoid" id="B4NHH9"/>
<dbReference type="CDD" id="cd22249">
    <property type="entry name" value="UDM1_RNF168_RNF169-like"/>
    <property type="match status" value="1"/>
</dbReference>
<evidence type="ECO:0000256" key="2">
    <source>
        <dbReference type="SAM" id="MobiDB-lite"/>
    </source>
</evidence>
<feature type="compositionally biased region" description="Gly residues" evidence="2">
    <location>
        <begin position="29"/>
        <end position="39"/>
    </location>
</feature>
<feature type="region of interest" description="Disordered" evidence="2">
    <location>
        <begin position="1101"/>
        <end position="1171"/>
    </location>
</feature>
<organism evidence="4 5">
    <name type="scientific">Drosophila willistoni</name>
    <name type="common">Fruit fly</name>
    <dbReference type="NCBI Taxonomy" id="7260"/>
    <lineage>
        <taxon>Eukaryota</taxon>
        <taxon>Metazoa</taxon>
        <taxon>Ecdysozoa</taxon>
        <taxon>Arthropoda</taxon>
        <taxon>Hexapoda</taxon>
        <taxon>Insecta</taxon>
        <taxon>Pterygota</taxon>
        <taxon>Neoptera</taxon>
        <taxon>Endopterygota</taxon>
        <taxon>Diptera</taxon>
        <taxon>Brachycera</taxon>
        <taxon>Muscomorpha</taxon>
        <taxon>Ephydroidea</taxon>
        <taxon>Drosophilidae</taxon>
        <taxon>Drosophila</taxon>
        <taxon>Sophophora</taxon>
    </lineage>
</organism>
<feature type="region of interest" description="Disordered" evidence="2">
    <location>
        <begin position="1506"/>
        <end position="1534"/>
    </location>
</feature>
<dbReference type="Proteomes" id="UP000007798">
    <property type="component" value="Unassembled WGS sequence"/>
</dbReference>
<feature type="compositionally biased region" description="Polar residues" evidence="2">
    <location>
        <begin position="1148"/>
        <end position="1157"/>
    </location>
</feature>
<feature type="region of interest" description="Disordered" evidence="2">
    <location>
        <begin position="172"/>
        <end position="291"/>
    </location>
</feature>
<dbReference type="PANTHER" id="PTHR14445">
    <property type="entry name" value="GRB10 INTERACTING GYF PROTEIN"/>
    <property type="match status" value="1"/>
</dbReference>
<feature type="compositionally biased region" description="Polar residues" evidence="2">
    <location>
        <begin position="438"/>
        <end position="448"/>
    </location>
</feature>
<dbReference type="InterPro" id="IPR035445">
    <property type="entry name" value="GYF-like_dom_sf"/>
</dbReference>
<feature type="coiled-coil region" evidence="1">
    <location>
        <begin position="1243"/>
        <end position="1273"/>
    </location>
</feature>
<keyword evidence="5" id="KW-1185">Reference proteome</keyword>
<feature type="compositionally biased region" description="Polar residues" evidence="2">
    <location>
        <begin position="352"/>
        <end position="367"/>
    </location>
</feature>
<feature type="region of interest" description="Disordered" evidence="2">
    <location>
        <begin position="935"/>
        <end position="956"/>
    </location>
</feature>
<feature type="compositionally biased region" description="Gly residues" evidence="2">
    <location>
        <begin position="333"/>
        <end position="349"/>
    </location>
</feature>
<accession>B4NHH9</accession>
<feature type="compositionally biased region" description="Basic and acidic residues" evidence="2">
    <location>
        <begin position="1070"/>
        <end position="1086"/>
    </location>
</feature>
<dbReference type="GO" id="GO:0000900">
    <property type="term" value="F:mRNA regulatory element binding translation repressor activity"/>
    <property type="evidence" value="ECO:0007669"/>
    <property type="project" value="EnsemblMetazoa"/>
</dbReference>
<feature type="compositionally biased region" description="Low complexity" evidence="2">
    <location>
        <begin position="851"/>
        <end position="861"/>
    </location>
</feature>
<dbReference type="PhylomeDB" id="B4NHH9"/>
<dbReference type="OMA" id="IAPWSLQ"/>
<dbReference type="KEGG" id="dwi:6651489"/>
<dbReference type="FunCoup" id="B4NHH9">
    <property type="interactions" value="860"/>
</dbReference>
<evidence type="ECO:0000313" key="5">
    <source>
        <dbReference type="Proteomes" id="UP000007798"/>
    </source>
</evidence>
<sequence>MTDSMKFGPEWLRNMSAEPLPATNSSNNGAGGGGSGLGSGAATNSAFATHSNTSTTIGSNSRNLFPEYRYGREEMLSLFDRNCLLPQILPSFKKLFVEKVQYPLALTPSSEDELNSQISIGSNSRPAWLQRSTGGFGTTSRGTGRGGAVDRGRMRGKSIYHPIFQRSTGIYDEGGLSSISMKPERNWSERNGTGDSVAIGPSTGGPIGAGGGIGVDWNGTPNSSPRKEFSSHHRNMENWRRSRNEDGSGDGPGATGSGSVGGSGISGAEVAGWRSSGGGGTSTNNASFASNTHRWGRSTSWRDEELNIDSSAGNIQRSISTIGTISNDRDRVAGGGGAKSTGTGVGGTGASNDNSRQLMSSKGNQSWAGCGSGGPDAEDNLPEWAMENPSELGGTFDASGAFHGDGDKHERGGGVAIGKTVQIRPQADPKEKLMKSSIEGSNDEQYTVSDGEDEANSQDPKTTAESIGSGGGNGTEPISAISNLRIDDSATDSPTESIVHGDISERFKEVADEVEKLIMDDDISVSQNQMRGLNEIEMNMRQHPPIGMQCTAPGTATAQHHQQPIPFSDQLTIQQHHQHHLQQQHLAMLTPTSHMMNANANDLWFYRDPQANVQGPFSAIEMTEWYRAGYFNENLFVRRFSDNRFRPLGELIKLCHGNMPFTNSHLLPSRLDVDNLQLPGIAAPVPVTIPVRPSSEEQHLQLKANVTAAADSLSAAIKGIHIGGGSAGHAIDNTTSHMLTMRFQMLQDQYIQHQEYQILADLSKNECFQRLSAIEREAVVRRKVQMLVLPEYLSSFSGLSNSLAVLNPIAGSQLYDAIAEQAKKDQQLPPVSNLLEANDFIVNAQLMHQQAQAQVQGQNQVPQPPASDPDKLHDLPGGSELDLLNEFNLRMLLRGQSSVGQQQQQPPPAPVPANPSSDFMTESQLMANQNLVMPMWLPSDHTPTQPQPNQQWPGMPNAKVTLWDVAALEEEQTQQQQLIQQQNVQQQCNSVPGPISSIETPNQIQVNNNQAHQDELKAEDSRQVCEDLEQRKDQQSAPESELSANQCSKQLLLPSQASKQQQPQQPILKVTEEDRRREQVEEKRRLKEERKRLQIEEEKRRALQVEEERSREIQEERERQQQIQAQRRKALLGNSAPVASPISGVGTGTSTKQQVSSKPGIGSDRERAPASSIAPWSLQAPNANNAAPGLAEIQKAERRERRADQQRQQEQLDKQMRATAAAVAEANDALLKWQSAPVQAPVMSLAEIQAEEAKRLATELLEQQRRRELEQQQSTLSANAGVAGGLSNIWGHSSKAWSGTASGSSLTASTSMSFWDESKHSAPVVASGTGPATVAAVLAAGLQPVNKSQSKSVTAVLPASRNLRKSQTLPSMQNVNLVGKAGKTAMGHAQEKTKVAQSKPGAKIATIGTEESKEKKPSTKGNQQGNDLESEFTGWCTKSLENMSAKVDVPTFVAFLQDLEAPYEVKDYVRIYLGEGKESADFAKQFLERRSKYKNLQRAQYAHNDDMCKPAPAITPSSNDNTDNKNKQKKIKKNKMTKMDARILGFSVTAAEGRINVGVRDFVDAP</sequence>
<dbReference type="HOGENOM" id="CLU_002878_0_0_1"/>
<feature type="region of interest" description="Disordered" evidence="2">
    <location>
        <begin position="125"/>
        <end position="154"/>
    </location>
</feature>
<feature type="region of interest" description="Disordered" evidence="2">
    <location>
        <begin position="326"/>
        <end position="479"/>
    </location>
</feature>
<feature type="compositionally biased region" description="Polar residues" evidence="2">
    <location>
        <begin position="457"/>
        <end position="466"/>
    </location>
</feature>
<dbReference type="InterPro" id="IPR003169">
    <property type="entry name" value="GYF"/>
</dbReference>
<keyword evidence="1" id="KW-0175">Coiled coil</keyword>
<gene>
    <name evidence="4" type="primary">Dwil\GK13661</name>
    <name evidence="4" type="ORF">Dwil_GK13661</name>
</gene>
<dbReference type="SMART" id="SM00444">
    <property type="entry name" value="GYF"/>
    <property type="match status" value="1"/>
</dbReference>
<dbReference type="EMBL" id="CH964272">
    <property type="protein sequence ID" value="EDW83548.1"/>
    <property type="molecule type" value="Genomic_DNA"/>
</dbReference>
<dbReference type="GO" id="GO:0005829">
    <property type="term" value="C:cytosol"/>
    <property type="evidence" value="ECO:0007669"/>
    <property type="project" value="TreeGrafter"/>
</dbReference>
<feature type="compositionally biased region" description="Basic and acidic residues" evidence="2">
    <location>
        <begin position="1022"/>
        <end position="1034"/>
    </location>
</feature>
<reference evidence="4 5" key="1">
    <citation type="journal article" date="2007" name="Nature">
        <title>Evolution of genes and genomes on the Drosophila phylogeny.</title>
        <authorList>
            <consortium name="Drosophila 12 Genomes Consortium"/>
            <person name="Clark A.G."/>
            <person name="Eisen M.B."/>
            <person name="Smith D.R."/>
            <person name="Bergman C.M."/>
            <person name="Oliver B."/>
            <person name="Markow T.A."/>
            <person name="Kaufman T.C."/>
            <person name="Kellis M."/>
            <person name="Gelbart W."/>
            <person name="Iyer V.N."/>
            <person name="Pollard D.A."/>
            <person name="Sackton T.B."/>
            <person name="Larracuente A.M."/>
            <person name="Singh N.D."/>
            <person name="Abad J.P."/>
            <person name="Abt D.N."/>
            <person name="Adryan B."/>
            <person name="Aguade M."/>
            <person name="Akashi H."/>
            <person name="Anderson W.W."/>
            <person name="Aquadro C.F."/>
            <person name="Ardell D.H."/>
            <person name="Arguello R."/>
            <person name="Artieri C.G."/>
            <person name="Barbash D.A."/>
            <person name="Barker D."/>
            <person name="Barsanti P."/>
            <person name="Batterham P."/>
            <person name="Batzoglou S."/>
            <person name="Begun D."/>
            <person name="Bhutkar A."/>
            <person name="Blanco E."/>
            <person name="Bosak S.A."/>
            <person name="Bradley R.K."/>
            <person name="Brand A.D."/>
            <person name="Brent M.R."/>
            <person name="Brooks A.N."/>
            <person name="Brown R.H."/>
            <person name="Butlin R.K."/>
            <person name="Caggese C."/>
            <person name="Calvi B.R."/>
            <person name="Bernardo de Carvalho A."/>
            <person name="Caspi A."/>
            <person name="Castrezana S."/>
            <person name="Celniker S.E."/>
            <person name="Chang J.L."/>
            <person name="Chapple C."/>
            <person name="Chatterji S."/>
            <person name="Chinwalla A."/>
            <person name="Civetta A."/>
            <person name="Clifton S.W."/>
            <person name="Comeron J.M."/>
            <person name="Costello J.C."/>
            <person name="Coyne J.A."/>
            <person name="Daub J."/>
            <person name="David R.G."/>
            <person name="Delcher A.L."/>
            <person name="Delehaunty K."/>
            <person name="Do C.B."/>
            <person name="Ebling H."/>
            <person name="Edwards K."/>
            <person name="Eickbush T."/>
            <person name="Evans J.D."/>
            <person name="Filipski A."/>
            <person name="Findeiss S."/>
            <person name="Freyhult E."/>
            <person name="Fulton L."/>
            <person name="Fulton R."/>
            <person name="Garcia A.C."/>
            <person name="Gardiner A."/>
            <person name="Garfield D.A."/>
            <person name="Garvin B.E."/>
            <person name="Gibson G."/>
            <person name="Gilbert D."/>
            <person name="Gnerre S."/>
            <person name="Godfrey J."/>
            <person name="Good R."/>
            <person name="Gotea V."/>
            <person name="Gravely B."/>
            <person name="Greenberg A.J."/>
            <person name="Griffiths-Jones S."/>
            <person name="Gross S."/>
            <person name="Guigo R."/>
            <person name="Gustafson E.A."/>
            <person name="Haerty W."/>
            <person name="Hahn M.W."/>
            <person name="Halligan D.L."/>
            <person name="Halpern A.L."/>
            <person name="Halter G.M."/>
            <person name="Han M.V."/>
            <person name="Heger A."/>
            <person name="Hillier L."/>
            <person name="Hinrichs A.S."/>
            <person name="Holmes I."/>
            <person name="Hoskins R.A."/>
            <person name="Hubisz M.J."/>
            <person name="Hultmark D."/>
            <person name="Huntley M.A."/>
            <person name="Jaffe D.B."/>
            <person name="Jagadeeshan S."/>
            <person name="Jeck W.R."/>
            <person name="Johnson J."/>
            <person name="Jones C.D."/>
            <person name="Jordan W.C."/>
            <person name="Karpen G.H."/>
            <person name="Kataoka E."/>
            <person name="Keightley P.D."/>
            <person name="Kheradpour P."/>
            <person name="Kirkness E.F."/>
            <person name="Koerich L.B."/>
            <person name="Kristiansen K."/>
            <person name="Kudrna D."/>
            <person name="Kulathinal R.J."/>
            <person name="Kumar S."/>
            <person name="Kwok R."/>
            <person name="Lander E."/>
            <person name="Langley C.H."/>
            <person name="Lapoint R."/>
            <person name="Lazzaro B.P."/>
            <person name="Lee S.J."/>
            <person name="Levesque L."/>
            <person name="Li R."/>
            <person name="Lin C.F."/>
            <person name="Lin M.F."/>
            <person name="Lindblad-Toh K."/>
            <person name="Llopart A."/>
            <person name="Long M."/>
            <person name="Low L."/>
            <person name="Lozovsky E."/>
            <person name="Lu J."/>
            <person name="Luo M."/>
            <person name="Machado C.A."/>
            <person name="Makalowski W."/>
            <person name="Marzo M."/>
            <person name="Matsuda M."/>
            <person name="Matzkin L."/>
            <person name="McAllister B."/>
            <person name="McBride C.S."/>
            <person name="McKernan B."/>
            <person name="McKernan K."/>
            <person name="Mendez-Lago M."/>
            <person name="Minx P."/>
            <person name="Mollenhauer M.U."/>
            <person name="Montooth K."/>
            <person name="Mount S.M."/>
            <person name="Mu X."/>
            <person name="Myers E."/>
            <person name="Negre B."/>
            <person name="Newfeld S."/>
            <person name="Nielsen R."/>
            <person name="Noor M.A."/>
            <person name="O'Grady P."/>
            <person name="Pachter L."/>
            <person name="Papaceit M."/>
            <person name="Parisi M.J."/>
            <person name="Parisi M."/>
            <person name="Parts L."/>
            <person name="Pedersen J.S."/>
            <person name="Pesole G."/>
            <person name="Phillippy A.M."/>
            <person name="Ponting C.P."/>
            <person name="Pop M."/>
            <person name="Porcelli D."/>
            <person name="Powell J.R."/>
            <person name="Prohaska S."/>
            <person name="Pruitt K."/>
            <person name="Puig M."/>
            <person name="Quesneville H."/>
            <person name="Ram K.R."/>
            <person name="Rand D."/>
            <person name="Rasmussen M.D."/>
            <person name="Reed L.K."/>
            <person name="Reenan R."/>
            <person name="Reily A."/>
            <person name="Remington K.A."/>
            <person name="Rieger T.T."/>
            <person name="Ritchie M.G."/>
            <person name="Robin C."/>
            <person name="Rogers Y.H."/>
            <person name="Rohde C."/>
            <person name="Rozas J."/>
            <person name="Rubenfield M.J."/>
            <person name="Ruiz A."/>
            <person name="Russo S."/>
            <person name="Salzberg S.L."/>
            <person name="Sanchez-Gracia A."/>
            <person name="Saranga D.J."/>
            <person name="Sato H."/>
            <person name="Schaeffer S.W."/>
            <person name="Schatz M.C."/>
            <person name="Schlenke T."/>
            <person name="Schwartz R."/>
            <person name="Segarra C."/>
            <person name="Singh R.S."/>
            <person name="Sirot L."/>
            <person name="Sirota M."/>
            <person name="Sisneros N.B."/>
            <person name="Smith C.D."/>
            <person name="Smith T.F."/>
            <person name="Spieth J."/>
            <person name="Stage D.E."/>
            <person name="Stark A."/>
            <person name="Stephan W."/>
            <person name="Strausberg R.L."/>
            <person name="Strempel S."/>
            <person name="Sturgill D."/>
            <person name="Sutton G."/>
            <person name="Sutton G.G."/>
            <person name="Tao W."/>
            <person name="Teichmann S."/>
            <person name="Tobari Y.N."/>
            <person name="Tomimura Y."/>
            <person name="Tsolas J.M."/>
            <person name="Valente V.L."/>
            <person name="Venter E."/>
            <person name="Venter J.C."/>
            <person name="Vicario S."/>
            <person name="Vieira F.G."/>
            <person name="Vilella A.J."/>
            <person name="Villasante A."/>
            <person name="Walenz B."/>
            <person name="Wang J."/>
            <person name="Wasserman M."/>
            <person name="Watts T."/>
            <person name="Wilson D."/>
            <person name="Wilson R.K."/>
            <person name="Wing R.A."/>
            <person name="Wolfner M.F."/>
            <person name="Wong A."/>
            <person name="Wong G.K."/>
            <person name="Wu C.I."/>
            <person name="Wu G."/>
            <person name="Yamamoto D."/>
            <person name="Yang H.P."/>
            <person name="Yang S.P."/>
            <person name="Yorke J.A."/>
            <person name="Yoshida K."/>
            <person name="Zdobnov E."/>
            <person name="Zhang P."/>
            <person name="Zhang Y."/>
            <person name="Zimin A.V."/>
            <person name="Baldwin J."/>
            <person name="Abdouelleil A."/>
            <person name="Abdulkadir J."/>
            <person name="Abebe A."/>
            <person name="Abera B."/>
            <person name="Abreu J."/>
            <person name="Acer S.C."/>
            <person name="Aftuck L."/>
            <person name="Alexander A."/>
            <person name="An P."/>
            <person name="Anderson E."/>
            <person name="Anderson S."/>
            <person name="Arachi H."/>
            <person name="Azer M."/>
            <person name="Bachantsang P."/>
            <person name="Barry A."/>
            <person name="Bayul T."/>
            <person name="Berlin A."/>
            <person name="Bessette D."/>
            <person name="Bloom T."/>
            <person name="Blye J."/>
            <person name="Boguslavskiy L."/>
            <person name="Bonnet C."/>
            <person name="Boukhgalter B."/>
            <person name="Bourzgui I."/>
            <person name="Brown A."/>
            <person name="Cahill P."/>
            <person name="Channer S."/>
            <person name="Cheshatsang Y."/>
            <person name="Chuda L."/>
            <person name="Citroen M."/>
            <person name="Collymore A."/>
            <person name="Cooke P."/>
            <person name="Costello M."/>
            <person name="D'Aco K."/>
            <person name="Daza R."/>
            <person name="De Haan G."/>
            <person name="DeGray S."/>
            <person name="DeMaso C."/>
            <person name="Dhargay N."/>
            <person name="Dooley K."/>
            <person name="Dooley E."/>
            <person name="Doricent M."/>
            <person name="Dorje P."/>
            <person name="Dorjee K."/>
            <person name="Dupes A."/>
            <person name="Elong R."/>
            <person name="Falk J."/>
            <person name="Farina A."/>
            <person name="Faro S."/>
            <person name="Ferguson D."/>
            <person name="Fisher S."/>
            <person name="Foley C.D."/>
            <person name="Franke A."/>
            <person name="Friedrich D."/>
            <person name="Gadbois L."/>
            <person name="Gearin G."/>
            <person name="Gearin C.R."/>
            <person name="Giannoukos G."/>
            <person name="Goode T."/>
            <person name="Graham J."/>
            <person name="Grandbois E."/>
            <person name="Grewal S."/>
            <person name="Gyaltsen K."/>
            <person name="Hafez N."/>
            <person name="Hagos B."/>
            <person name="Hall J."/>
            <person name="Henson C."/>
            <person name="Hollinger A."/>
            <person name="Honan T."/>
            <person name="Huard M.D."/>
            <person name="Hughes L."/>
            <person name="Hurhula B."/>
            <person name="Husby M.E."/>
            <person name="Kamat A."/>
            <person name="Kanga B."/>
            <person name="Kashin S."/>
            <person name="Khazanovich D."/>
            <person name="Kisner P."/>
            <person name="Lance K."/>
            <person name="Lara M."/>
            <person name="Lee W."/>
            <person name="Lennon N."/>
            <person name="Letendre F."/>
            <person name="LeVine R."/>
            <person name="Lipovsky A."/>
            <person name="Liu X."/>
            <person name="Liu J."/>
            <person name="Liu S."/>
            <person name="Lokyitsang T."/>
            <person name="Lokyitsang Y."/>
            <person name="Lubonja R."/>
            <person name="Lui A."/>
            <person name="MacDonald P."/>
            <person name="Magnisalis V."/>
            <person name="Maru K."/>
            <person name="Matthews C."/>
            <person name="McCusker W."/>
            <person name="McDonough S."/>
            <person name="Mehta T."/>
            <person name="Meldrim J."/>
            <person name="Meneus L."/>
            <person name="Mihai O."/>
            <person name="Mihalev A."/>
            <person name="Mihova T."/>
            <person name="Mittelman R."/>
            <person name="Mlenga V."/>
            <person name="Montmayeur A."/>
            <person name="Mulrain L."/>
            <person name="Navidi A."/>
            <person name="Naylor J."/>
            <person name="Negash T."/>
            <person name="Nguyen T."/>
            <person name="Nguyen N."/>
            <person name="Nicol R."/>
            <person name="Norbu C."/>
            <person name="Norbu N."/>
            <person name="Novod N."/>
            <person name="O'Neill B."/>
            <person name="Osman S."/>
            <person name="Markiewicz E."/>
            <person name="Oyono O.L."/>
            <person name="Patti C."/>
            <person name="Phunkhang P."/>
            <person name="Pierre F."/>
            <person name="Priest M."/>
            <person name="Raghuraman S."/>
            <person name="Rege F."/>
            <person name="Reyes R."/>
            <person name="Rise C."/>
            <person name="Rogov P."/>
            <person name="Ross K."/>
            <person name="Ryan E."/>
            <person name="Settipalli S."/>
            <person name="Shea T."/>
            <person name="Sherpa N."/>
            <person name="Shi L."/>
            <person name="Shih D."/>
            <person name="Sparrow T."/>
            <person name="Spaulding J."/>
            <person name="Stalker J."/>
            <person name="Stange-Thomann N."/>
            <person name="Stavropoulos S."/>
            <person name="Stone C."/>
            <person name="Strader C."/>
            <person name="Tesfaye S."/>
            <person name="Thomson T."/>
            <person name="Thoulutsang Y."/>
            <person name="Thoulutsang D."/>
            <person name="Topham K."/>
            <person name="Topping I."/>
            <person name="Tsamla T."/>
            <person name="Vassiliev H."/>
            <person name="Vo A."/>
            <person name="Wangchuk T."/>
            <person name="Wangdi T."/>
            <person name="Weiand M."/>
            <person name="Wilkinson J."/>
            <person name="Wilson A."/>
            <person name="Yadav S."/>
            <person name="Young G."/>
            <person name="Yu Q."/>
            <person name="Zembek L."/>
            <person name="Zhong D."/>
            <person name="Zimmer A."/>
            <person name="Zwirko Z."/>
            <person name="Jaffe D.B."/>
            <person name="Alvarez P."/>
            <person name="Brockman W."/>
            <person name="Butler J."/>
            <person name="Chin C."/>
            <person name="Gnerre S."/>
            <person name="Grabherr M."/>
            <person name="Kleber M."/>
            <person name="Mauceli E."/>
            <person name="MacCallum I."/>
        </authorList>
    </citation>
    <scope>NUCLEOTIDE SEQUENCE [LARGE SCALE GENOMIC DNA]</scope>
    <source>
        <strain evidence="5">Tucson 14030-0811.24</strain>
    </source>
</reference>
<dbReference type="PANTHER" id="PTHR14445:SF36">
    <property type="entry name" value="FI03272P-RELATED"/>
    <property type="match status" value="1"/>
</dbReference>
<feature type="compositionally biased region" description="Low complexity" evidence="2">
    <location>
        <begin position="1048"/>
        <end position="1069"/>
    </location>
</feature>